<dbReference type="Proteomes" id="UP000076154">
    <property type="component" value="Unassembled WGS sequence"/>
</dbReference>
<accession>A0A369JRK5</accession>
<sequence length="118" mass="12467">MARKRRAVIAVIVFVVLGARGWEQGTNDCTPQDLRTQLTTDDSSGSGKGVRGRAIVMQLRNLAQTTLMYFLALTDAHDSLNHNGSMEAESGGTGRESAALDAQAGPSTCVSNLLLTSS</sequence>
<protein>
    <submittedName>
        <fullName evidence="3">Uncharacterized protein</fullName>
    </submittedName>
</protein>
<proteinExistence type="predicted"/>
<evidence type="ECO:0000256" key="1">
    <source>
        <dbReference type="SAM" id="MobiDB-lite"/>
    </source>
</evidence>
<keyword evidence="4" id="KW-1185">Reference proteome</keyword>
<feature type="chain" id="PRO_5016968995" evidence="2">
    <location>
        <begin position="22"/>
        <end position="118"/>
    </location>
</feature>
<keyword evidence="2" id="KW-0732">Signal</keyword>
<dbReference type="AlphaFoldDB" id="A0A369JRK5"/>
<evidence type="ECO:0000313" key="4">
    <source>
        <dbReference type="Proteomes" id="UP000076154"/>
    </source>
</evidence>
<feature type="signal peptide" evidence="2">
    <location>
        <begin position="1"/>
        <end position="21"/>
    </location>
</feature>
<reference evidence="3" key="1">
    <citation type="submission" date="2018-04" db="EMBL/GenBank/DDBJ databases">
        <title>Whole genome sequencing of Hypsizygus marmoreus.</title>
        <authorList>
            <person name="Choi I.-G."/>
            <person name="Min B."/>
            <person name="Kim J.-G."/>
            <person name="Kim S."/>
            <person name="Oh Y.-L."/>
            <person name="Kong W.-S."/>
            <person name="Park H."/>
            <person name="Jeong J."/>
            <person name="Song E.-S."/>
        </authorList>
    </citation>
    <scope>NUCLEOTIDE SEQUENCE [LARGE SCALE GENOMIC DNA]</scope>
    <source>
        <strain evidence="3">51987-8</strain>
    </source>
</reference>
<organism evidence="3 4">
    <name type="scientific">Hypsizygus marmoreus</name>
    <name type="common">White beech mushroom</name>
    <name type="synonym">Agaricus marmoreus</name>
    <dbReference type="NCBI Taxonomy" id="39966"/>
    <lineage>
        <taxon>Eukaryota</taxon>
        <taxon>Fungi</taxon>
        <taxon>Dikarya</taxon>
        <taxon>Basidiomycota</taxon>
        <taxon>Agaricomycotina</taxon>
        <taxon>Agaricomycetes</taxon>
        <taxon>Agaricomycetidae</taxon>
        <taxon>Agaricales</taxon>
        <taxon>Tricholomatineae</taxon>
        <taxon>Lyophyllaceae</taxon>
        <taxon>Hypsizygus</taxon>
    </lineage>
</organism>
<name>A0A369JRK5_HYPMA</name>
<gene>
    <name evidence="3" type="ORF">Hypma_010470</name>
</gene>
<feature type="region of interest" description="Disordered" evidence="1">
    <location>
        <begin position="81"/>
        <end position="104"/>
    </location>
</feature>
<evidence type="ECO:0000256" key="2">
    <source>
        <dbReference type="SAM" id="SignalP"/>
    </source>
</evidence>
<dbReference type="EMBL" id="LUEZ02000051">
    <property type="protein sequence ID" value="RDB22333.1"/>
    <property type="molecule type" value="Genomic_DNA"/>
</dbReference>
<comment type="caution">
    <text evidence="3">The sequence shown here is derived from an EMBL/GenBank/DDBJ whole genome shotgun (WGS) entry which is preliminary data.</text>
</comment>
<dbReference type="InParanoid" id="A0A369JRK5"/>
<evidence type="ECO:0000313" key="3">
    <source>
        <dbReference type="EMBL" id="RDB22333.1"/>
    </source>
</evidence>